<evidence type="ECO:0000313" key="1">
    <source>
        <dbReference type="EMBL" id="VIP01779.1"/>
    </source>
</evidence>
<protein>
    <recommendedName>
        <fullName evidence="3">Lipoprotein</fullName>
    </recommendedName>
</protein>
<dbReference type="AlphaFoldDB" id="A0A6C2YKM0"/>
<sequence length="138" mass="14844">MRRRWYIVGILTALLIAAGLGIGCLATASRAVEIAQLRGPYRVQVYQDGHPVRESTFAPGSAEERAIADWLAAHPDGWQRSLVTYVPGRMVRGDGFSLNLLPNGLCVLNDDLSAHPQQLVRQLPAADVEALVAATGGE</sequence>
<dbReference type="KEGG" id="tim:GMBLW1_21810"/>
<dbReference type="EMBL" id="LR586016">
    <property type="protein sequence ID" value="VIP01779.1"/>
    <property type="molecule type" value="Genomic_DNA"/>
</dbReference>
<evidence type="ECO:0008006" key="3">
    <source>
        <dbReference type="Google" id="ProtNLM"/>
    </source>
</evidence>
<reference evidence="1" key="1">
    <citation type="submission" date="2019-04" db="EMBL/GenBank/DDBJ databases">
        <authorList>
            <consortium name="Science for Life Laboratories"/>
        </authorList>
    </citation>
    <scope>NUCLEOTIDE SEQUENCE</scope>
    <source>
        <strain evidence="1">MBLW1</strain>
    </source>
</reference>
<gene>
    <name evidence="1" type="ORF">GMBLW1_21810</name>
</gene>
<dbReference type="RefSeq" id="WP_162657029.1">
    <property type="nucleotide sequence ID" value="NZ_LR593887.1"/>
</dbReference>
<keyword evidence="2" id="KW-1185">Reference proteome</keyword>
<evidence type="ECO:0000313" key="2">
    <source>
        <dbReference type="Proteomes" id="UP000464378"/>
    </source>
</evidence>
<dbReference type="InParanoid" id="A0A6C2YKM0"/>
<dbReference type="PROSITE" id="PS51257">
    <property type="entry name" value="PROKAR_LIPOPROTEIN"/>
    <property type="match status" value="1"/>
</dbReference>
<proteinExistence type="predicted"/>
<name>A0A6C2YKM0_9BACT</name>
<accession>A0A6C2YKM0</accession>
<dbReference type="Proteomes" id="UP000464378">
    <property type="component" value="Chromosome"/>
</dbReference>
<dbReference type="EMBL" id="LR593887">
    <property type="protein sequence ID" value="VTR99424.1"/>
    <property type="molecule type" value="Genomic_DNA"/>
</dbReference>
<organism evidence="1">
    <name type="scientific">Tuwongella immobilis</name>
    <dbReference type="NCBI Taxonomy" id="692036"/>
    <lineage>
        <taxon>Bacteria</taxon>
        <taxon>Pseudomonadati</taxon>
        <taxon>Planctomycetota</taxon>
        <taxon>Planctomycetia</taxon>
        <taxon>Gemmatales</taxon>
        <taxon>Gemmataceae</taxon>
        <taxon>Tuwongella</taxon>
    </lineage>
</organism>